<accession>V9IBL0</accession>
<proteinExistence type="evidence at transcript level"/>
<organism evidence="1">
    <name type="scientific">Apis cerana</name>
    <name type="common">Indian honeybee</name>
    <dbReference type="NCBI Taxonomy" id="7461"/>
    <lineage>
        <taxon>Eukaryota</taxon>
        <taxon>Metazoa</taxon>
        <taxon>Ecdysozoa</taxon>
        <taxon>Arthropoda</taxon>
        <taxon>Hexapoda</taxon>
        <taxon>Insecta</taxon>
        <taxon>Pterygota</taxon>
        <taxon>Neoptera</taxon>
        <taxon>Endopterygota</taxon>
        <taxon>Hymenoptera</taxon>
        <taxon>Apocrita</taxon>
        <taxon>Aculeata</taxon>
        <taxon>Apoidea</taxon>
        <taxon>Anthophila</taxon>
        <taxon>Apidae</taxon>
        <taxon>Apis</taxon>
    </lineage>
</organism>
<dbReference type="SUPFAM" id="SSF63737">
    <property type="entry name" value="Leukotriene A4 hydrolase N-terminal domain"/>
    <property type="match status" value="1"/>
</dbReference>
<reference evidence="1" key="1">
    <citation type="submission" date="2011-11" db="EMBL/GenBank/DDBJ databases">
        <title>Decoding the brain transcriptome of the Eastern honeybee (Apis cerana) based on pyrosequencing.</title>
        <authorList>
            <person name="Sun L."/>
            <person name="Zheng H."/>
            <person name="Wang Y."/>
            <person name="Xie X."/>
            <person name="Zhu Y."/>
            <person name="Gu W."/>
            <person name="Wang S."/>
        </authorList>
    </citation>
    <scope>NUCLEOTIDE SEQUENCE</scope>
    <source>
        <tissue evidence="1">Brain</tissue>
    </source>
</reference>
<dbReference type="EMBL" id="JR039075">
    <property type="protein sequence ID" value="AEY58518.1"/>
    <property type="molecule type" value="mRNA"/>
</dbReference>
<evidence type="ECO:0000313" key="1">
    <source>
        <dbReference type="EMBL" id="AEY58518.1"/>
    </source>
</evidence>
<dbReference type="InterPro" id="IPR042097">
    <property type="entry name" value="Aminopeptidase_N-like_N_sf"/>
</dbReference>
<protein>
    <submittedName>
        <fullName evidence="1">Glutamyl aminopeptidase</fullName>
    </submittedName>
</protein>
<gene>
    <name evidence="1" type="ORF">ACCB01117.2</name>
</gene>
<dbReference type="GO" id="GO:0004177">
    <property type="term" value="F:aminopeptidase activity"/>
    <property type="evidence" value="ECO:0007669"/>
    <property type="project" value="UniProtKB-KW"/>
</dbReference>
<keyword evidence="1" id="KW-0378">Hydrolase</keyword>
<keyword evidence="1" id="KW-0645">Protease</keyword>
<sequence length="71" mass="8559">MIQDRKGHRLKISRLLEYPKHQQLYLELEESKFRKRGNYTVHLRFISKLSSELEGFYLSSYVTPEGEKRSL</sequence>
<name>V9IBL0_APICE</name>
<dbReference type="AlphaFoldDB" id="V9IBL0"/>
<dbReference type="Gene3D" id="2.60.40.1730">
    <property type="entry name" value="tricorn interacting facor f3 domain"/>
    <property type="match status" value="1"/>
</dbReference>
<keyword evidence="1" id="KW-0031">Aminopeptidase</keyword>